<dbReference type="Gene3D" id="1.20.1250.20">
    <property type="entry name" value="MFS general substrate transporter like domains"/>
    <property type="match status" value="1"/>
</dbReference>
<proteinExistence type="inferred from homology"/>
<keyword evidence="2" id="KW-0812">Transmembrane</keyword>
<organism>
    <name type="scientific">Branchiostoma floridae</name>
    <name type="common">Florida lancelet</name>
    <name type="synonym">Amphioxus</name>
    <dbReference type="NCBI Taxonomy" id="7739"/>
    <lineage>
        <taxon>Eukaryota</taxon>
        <taxon>Metazoa</taxon>
        <taxon>Chordata</taxon>
        <taxon>Cephalochordata</taxon>
        <taxon>Leptocardii</taxon>
        <taxon>Amphioxiformes</taxon>
        <taxon>Branchiostomatidae</taxon>
        <taxon>Branchiostoma</taxon>
    </lineage>
</organism>
<reference evidence="3" key="1">
    <citation type="journal article" date="2008" name="Nature">
        <title>The amphioxus genome and the evolution of the chordate karyotype.</title>
        <authorList>
            <consortium name="US DOE Joint Genome Institute (JGI-PGF)"/>
            <person name="Putnam N.H."/>
            <person name="Butts T."/>
            <person name="Ferrier D.E.K."/>
            <person name="Furlong R.F."/>
            <person name="Hellsten U."/>
            <person name="Kawashima T."/>
            <person name="Robinson-Rechavi M."/>
            <person name="Shoguchi E."/>
            <person name="Terry A."/>
            <person name="Yu J.-K."/>
            <person name="Benito-Gutierrez E.L."/>
            <person name="Dubchak I."/>
            <person name="Garcia-Fernandez J."/>
            <person name="Gibson-Brown J.J."/>
            <person name="Grigoriev I.V."/>
            <person name="Horton A.C."/>
            <person name="de Jong P.J."/>
            <person name="Jurka J."/>
            <person name="Kapitonov V.V."/>
            <person name="Kohara Y."/>
            <person name="Kuroki Y."/>
            <person name="Lindquist E."/>
            <person name="Lucas S."/>
            <person name="Osoegawa K."/>
            <person name="Pennacchio L.A."/>
            <person name="Salamov A.A."/>
            <person name="Satou Y."/>
            <person name="Sauka-Spengler T."/>
            <person name="Schmutz J."/>
            <person name="Shin-I T."/>
            <person name="Toyoda A."/>
            <person name="Bronner-Fraser M."/>
            <person name="Fujiyama A."/>
            <person name="Holland L.Z."/>
            <person name="Holland P.W.H."/>
            <person name="Satoh N."/>
            <person name="Rokhsar D.S."/>
        </authorList>
    </citation>
    <scope>NUCLEOTIDE SEQUENCE [LARGE SCALE GENOMIC DNA]</scope>
    <source>
        <strain evidence="3">S238N-H82</strain>
        <tissue evidence="3">Testes</tissue>
    </source>
</reference>
<dbReference type="SUPFAM" id="SSF103473">
    <property type="entry name" value="MFS general substrate transporter"/>
    <property type="match status" value="1"/>
</dbReference>
<dbReference type="EMBL" id="GG666480">
    <property type="protein sequence ID" value="EEN65596.1"/>
    <property type="molecule type" value="Genomic_DNA"/>
</dbReference>
<evidence type="ECO:0000256" key="2">
    <source>
        <dbReference type="SAM" id="Phobius"/>
    </source>
</evidence>
<feature type="transmembrane region" description="Helical" evidence="2">
    <location>
        <begin position="84"/>
        <end position="105"/>
    </location>
</feature>
<comment type="similarity">
    <text evidence="1">Belongs to the major facilitator superfamily.</text>
</comment>
<dbReference type="GO" id="GO:0015293">
    <property type="term" value="F:symporter activity"/>
    <property type="evidence" value="ECO:0007669"/>
    <property type="project" value="InterPro"/>
</dbReference>
<dbReference type="AlphaFoldDB" id="C3Y156"/>
<name>C3Y156_BRAFL</name>
<dbReference type="InParanoid" id="C3Y156"/>
<dbReference type="Pfam" id="PF13347">
    <property type="entry name" value="MFS_2"/>
    <property type="match status" value="1"/>
</dbReference>
<accession>C3Y156</accession>
<evidence type="ECO:0000313" key="3">
    <source>
        <dbReference type="EMBL" id="EEN65596.1"/>
    </source>
</evidence>
<dbReference type="GO" id="GO:0008643">
    <property type="term" value="P:carbohydrate transport"/>
    <property type="evidence" value="ECO:0007669"/>
    <property type="project" value="InterPro"/>
</dbReference>
<keyword evidence="2" id="KW-1133">Transmembrane helix</keyword>
<keyword evidence="2" id="KW-0472">Membrane</keyword>
<dbReference type="GO" id="GO:0016020">
    <property type="term" value="C:membrane"/>
    <property type="evidence" value="ECO:0007669"/>
    <property type="project" value="InterPro"/>
</dbReference>
<dbReference type="InterPro" id="IPR039672">
    <property type="entry name" value="MFS_2"/>
</dbReference>
<feature type="transmembrane region" description="Helical" evidence="2">
    <location>
        <begin position="126"/>
        <end position="150"/>
    </location>
</feature>
<sequence>MTTAVTTAPTVLWMGFFRDDDISATSGGKRGQNMFKTAKSVLTFRPNVYFLLAYFFIQVPISIGHGAIALYAQYSLDLEDQIENVLLAFMVASVLAMPVIGWVVSKLGRKTSYICFMLTGERLDTPFVAIFLSCNSLAITVGLIMATIVLDYGGQSFEEDGTTGSAVPVTCPVATGPVFLRKTGLQGQLSPSRVP</sequence>
<dbReference type="PANTHER" id="PTHR11328">
    <property type="entry name" value="MAJOR FACILITATOR SUPERFAMILY DOMAIN-CONTAINING PROTEIN"/>
    <property type="match status" value="1"/>
</dbReference>
<protein>
    <submittedName>
        <fullName evidence="3">Uncharacterized protein</fullName>
    </submittedName>
</protein>
<feature type="transmembrane region" description="Helical" evidence="2">
    <location>
        <begin position="48"/>
        <end position="72"/>
    </location>
</feature>
<dbReference type="InterPro" id="IPR036259">
    <property type="entry name" value="MFS_trans_sf"/>
</dbReference>
<dbReference type="PANTHER" id="PTHR11328:SF24">
    <property type="entry name" value="MAJOR FACILITATOR SUPERFAMILY (MFS) PROFILE DOMAIN-CONTAINING PROTEIN"/>
    <property type="match status" value="1"/>
</dbReference>
<evidence type="ECO:0000256" key="1">
    <source>
        <dbReference type="ARBA" id="ARBA00008335"/>
    </source>
</evidence>
<gene>
    <name evidence="3" type="ORF">BRAFLDRAFT_87800</name>
</gene>